<accession>A0A433MVJ2</accession>
<feature type="domain" description="Large polyvalent protein-associated" evidence="2">
    <location>
        <begin position="387"/>
        <end position="478"/>
    </location>
</feature>
<reference evidence="3 4" key="1">
    <citation type="submission" date="2018-12" db="EMBL/GenBank/DDBJ databases">
        <title>The genome sequences of Variovorax guangxiensis DSM 27352.</title>
        <authorList>
            <person name="Gao J."/>
            <person name="Sun J."/>
        </authorList>
    </citation>
    <scope>NUCLEOTIDE SEQUENCE [LARGE SCALE GENOMIC DNA]</scope>
    <source>
        <strain evidence="3 4">DSM 27352</strain>
    </source>
</reference>
<dbReference type="InterPro" id="IPR040677">
    <property type="entry name" value="LPD7"/>
</dbReference>
<protein>
    <recommendedName>
        <fullName evidence="2">Large polyvalent protein-associated domain-containing protein</fullName>
    </recommendedName>
</protein>
<dbReference type="RefSeq" id="WP_126025935.1">
    <property type="nucleotide sequence ID" value="NZ_RXFT01000026.1"/>
</dbReference>
<evidence type="ECO:0000313" key="4">
    <source>
        <dbReference type="Proteomes" id="UP000281118"/>
    </source>
</evidence>
<dbReference type="OrthoDB" id="7235451at2"/>
<feature type="compositionally biased region" description="Basic and acidic residues" evidence="1">
    <location>
        <begin position="713"/>
        <end position="726"/>
    </location>
</feature>
<comment type="caution">
    <text evidence="3">The sequence shown here is derived from an EMBL/GenBank/DDBJ whole genome shotgun (WGS) entry which is preliminary data.</text>
</comment>
<organism evidence="3 4">
    <name type="scientific">Variovorax guangxiensis</name>
    <dbReference type="NCBI Taxonomy" id="1775474"/>
    <lineage>
        <taxon>Bacteria</taxon>
        <taxon>Pseudomonadati</taxon>
        <taxon>Pseudomonadota</taxon>
        <taxon>Betaproteobacteria</taxon>
        <taxon>Burkholderiales</taxon>
        <taxon>Comamonadaceae</taxon>
        <taxon>Variovorax</taxon>
    </lineage>
</organism>
<dbReference type="Proteomes" id="UP000281118">
    <property type="component" value="Unassembled WGS sequence"/>
</dbReference>
<dbReference type="Pfam" id="PF18821">
    <property type="entry name" value="LPD7"/>
    <property type="match status" value="1"/>
</dbReference>
<name>A0A433MVJ2_9BURK</name>
<proteinExistence type="predicted"/>
<feature type="compositionally biased region" description="Basic and acidic residues" evidence="1">
    <location>
        <begin position="1"/>
        <end position="10"/>
    </location>
</feature>
<evidence type="ECO:0000313" key="3">
    <source>
        <dbReference type="EMBL" id="RUR71883.1"/>
    </source>
</evidence>
<feature type="region of interest" description="Disordered" evidence="1">
    <location>
        <begin position="703"/>
        <end position="726"/>
    </location>
</feature>
<dbReference type="AlphaFoldDB" id="A0A433MVJ2"/>
<feature type="region of interest" description="Disordered" evidence="1">
    <location>
        <begin position="349"/>
        <end position="381"/>
    </location>
</feature>
<evidence type="ECO:0000256" key="1">
    <source>
        <dbReference type="SAM" id="MobiDB-lite"/>
    </source>
</evidence>
<feature type="region of interest" description="Disordered" evidence="1">
    <location>
        <begin position="1"/>
        <end position="35"/>
    </location>
</feature>
<sequence>MSDKPEEISRDPLTAELDFGDAEPGPAGLGKTGVVDAALPGTEKTVGGPAAELDGDDPLASLLTGREQALAWPRDHLKGESAADVAKVDIDFLNKIEDPAKRAEGAAAIAAIAETQGAYKEALIANHRAEAREVAGHARFTVQLEAAGKGAQVLHFSNDPAEAMERYAQESRRDFISAQPAGTSVSLTDSELKLDAARTSEGTGAFREQFGKDEGREAYAAALVTLAGRASPQPEKESPAVPDLVIDDRDMARVASTRERDSAAARKALGVGEAEANERFVQDLDSRMAKSELEELGWRDRTDLSDVMRDLEVLAGRDWQTAAKLWDKYRPGDIDKPIFIDGDDVDVVKPSTKAPQQVTEERANTVDRERSPKDQDDDKKEFVTPEALRKRYLQADTKFYFRDDENRLAFEDKGKRLATDHNDPAIALSMVELAQAKGWNALKLKGSDEFKREVWLQASLRGMEVQGYEPRDVDRAKLADMRKEPVHAADKAVNSIEQATARAKAVEQPERAVAAPEKASVPEKAAVIDEHHRTLSEPQRLAVETLKGLLRARGDSEKAVDMAAELAAERFQTNRVHVGKVLEHGAAPYEHNKDNEQSYYVKLQTPAGEKTVWGVDLQRAMSESKSVVGDEVALAYQGKQAVTVQVKQRDSNGKVTGTADLVTNRNTWDVNRLENVREEVKHRLTEAARTTERQPLVKVYDRNAQRAEPTVEVVREPARNPERARG</sequence>
<evidence type="ECO:0000259" key="2">
    <source>
        <dbReference type="Pfam" id="PF18821"/>
    </source>
</evidence>
<gene>
    <name evidence="3" type="ORF">EJP67_33035</name>
</gene>
<dbReference type="EMBL" id="RXFT01000026">
    <property type="protein sequence ID" value="RUR71883.1"/>
    <property type="molecule type" value="Genomic_DNA"/>
</dbReference>
<feature type="compositionally biased region" description="Basic and acidic residues" evidence="1">
    <location>
        <begin position="359"/>
        <end position="381"/>
    </location>
</feature>